<dbReference type="InterPro" id="IPR023780">
    <property type="entry name" value="Chromo_domain"/>
</dbReference>
<accession>A0AAV2S634</accession>
<sequence length="268" mass="32225">MNMEHYVEKQSIGMREIRNKEKEHNEMNNKNEEHYNEYVQDDKKMEYKTDEQTYIFDTTLLKTENIRKYKAKRLVKEGKVEDKEKDKRMDNKIKENKKIHKDKNLDDEVQDIEEEQEILEDKILDDEEEENILDDEKEEEISEDNILDIEMEYIEEKVEIFDDEVEEVEEEEDDHVVERILDKRTCNGMTEYFLKWKGYSNKFNSWEPEDYINAPELIAEFEKQPKIIKRGVGTQIKNTASKLIQDFEQGFKLNKSGLGTRIKVSKTS</sequence>
<dbReference type="SMART" id="SM00298">
    <property type="entry name" value="CHROMO"/>
    <property type="match status" value="1"/>
</dbReference>
<comment type="caution">
    <text evidence="6">The sequence shown here is derived from an EMBL/GenBank/DDBJ whole genome shotgun (WGS) entry which is preliminary data.</text>
</comment>
<dbReference type="InterPro" id="IPR016197">
    <property type="entry name" value="Chromo-like_dom_sf"/>
</dbReference>
<dbReference type="CDD" id="cd00024">
    <property type="entry name" value="CD_CSD"/>
    <property type="match status" value="1"/>
</dbReference>
<gene>
    <name evidence="6" type="ORF">MNOR_LOCUS32797</name>
</gene>
<evidence type="ECO:0000256" key="1">
    <source>
        <dbReference type="ARBA" id="ARBA00004123"/>
    </source>
</evidence>
<dbReference type="GO" id="GO:0005694">
    <property type="term" value="C:chromosome"/>
    <property type="evidence" value="ECO:0007669"/>
    <property type="project" value="UniProtKB-ARBA"/>
</dbReference>
<dbReference type="GO" id="GO:0005634">
    <property type="term" value="C:nucleus"/>
    <property type="evidence" value="ECO:0007669"/>
    <property type="project" value="UniProtKB-SubCell"/>
</dbReference>
<dbReference type="InterPro" id="IPR051219">
    <property type="entry name" value="Heterochromatin_chromo-domain"/>
</dbReference>
<feature type="domain" description="Chromo" evidence="5">
    <location>
        <begin position="175"/>
        <end position="224"/>
    </location>
</feature>
<evidence type="ECO:0000259" key="5">
    <source>
        <dbReference type="PROSITE" id="PS50013"/>
    </source>
</evidence>
<organism evidence="6 7">
    <name type="scientific">Meganyctiphanes norvegica</name>
    <name type="common">Northern krill</name>
    <name type="synonym">Thysanopoda norvegica</name>
    <dbReference type="NCBI Taxonomy" id="48144"/>
    <lineage>
        <taxon>Eukaryota</taxon>
        <taxon>Metazoa</taxon>
        <taxon>Ecdysozoa</taxon>
        <taxon>Arthropoda</taxon>
        <taxon>Crustacea</taxon>
        <taxon>Multicrustacea</taxon>
        <taxon>Malacostraca</taxon>
        <taxon>Eumalacostraca</taxon>
        <taxon>Eucarida</taxon>
        <taxon>Euphausiacea</taxon>
        <taxon>Euphausiidae</taxon>
        <taxon>Meganyctiphanes</taxon>
    </lineage>
</organism>
<keyword evidence="3" id="KW-0175">Coiled coil</keyword>
<evidence type="ECO:0000313" key="7">
    <source>
        <dbReference type="Proteomes" id="UP001497623"/>
    </source>
</evidence>
<evidence type="ECO:0000256" key="2">
    <source>
        <dbReference type="ARBA" id="ARBA00023242"/>
    </source>
</evidence>
<comment type="subcellular location">
    <subcellularLocation>
        <location evidence="1">Nucleus</location>
    </subcellularLocation>
</comment>
<reference evidence="6 7" key="1">
    <citation type="submission" date="2024-05" db="EMBL/GenBank/DDBJ databases">
        <authorList>
            <person name="Wallberg A."/>
        </authorList>
    </citation>
    <scope>NUCLEOTIDE SEQUENCE [LARGE SCALE GENOMIC DNA]</scope>
</reference>
<evidence type="ECO:0000256" key="3">
    <source>
        <dbReference type="SAM" id="Coils"/>
    </source>
</evidence>
<dbReference type="SUPFAM" id="SSF54160">
    <property type="entry name" value="Chromo domain-like"/>
    <property type="match status" value="1"/>
</dbReference>
<dbReference type="InterPro" id="IPR023779">
    <property type="entry name" value="Chromodomain_CS"/>
</dbReference>
<dbReference type="PROSITE" id="PS50013">
    <property type="entry name" value="CHROMO_2"/>
    <property type="match status" value="1"/>
</dbReference>
<protein>
    <recommendedName>
        <fullName evidence="5">Chromo domain-containing protein</fullName>
    </recommendedName>
</protein>
<feature type="coiled-coil region" evidence="3">
    <location>
        <begin position="102"/>
        <end position="171"/>
    </location>
</feature>
<evidence type="ECO:0000313" key="6">
    <source>
        <dbReference type="EMBL" id="CAL4162141.1"/>
    </source>
</evidence>
<dbReference type="Gene3D" id="2.40.50.40">
    <property type="match status" value="1"/>
</dbReference>
<dbReference type="PANTHER" id="PTHR22812">
    <property type="entry name" value="CHROMOBOX PROTEIN"/>
    <property type="match status" value="1"/>
</dbReference>
<dbReference type="InterPro" id="IPR000953">
    <property type="entry name" value="Chromo/chromo_shadow_dom"/>
</dbReference>
<feature type="compositionally biased region" description="Basic and acidic residues" evidence="4">
    <location>
        <begin position="15"/>
        <end position="38"/>
    </location>
</feature>
<keyword evidence="2" id="KW-0539">Nucleus</keyword>
<keyword evidence="7" id="KW-1185">Reference proteome</keyword>
<proteinExistence type="predicted"/>
<evidence type="ECO:0000256" key="4">
    <source>
        <dbReference type="SAM" id="MobiDB-lite"/>
    </source>
</evidence>
<feature type="region of interest" description="Disordered" evidence="4">
    <location>
        <begin position="1"/>
        <end position="38"/>
    </location>
</feature>
<dbReference type="EMBL" id="CAXKWB010045394">
    <property type="protein sequence ID" value="CAL4162141.1"/>
    <property type="molecule type" value="Genomic_DNA"/>
</dbReference>
<name>A0AAV2S634_MEGNR</name>
<dbReference type="Pfam" id="PF00385">
    <property type="entry name" value="Chromo"/>
    <property type="match status" value="1"/>
</dbReference>
<dbReference type="Proteomes" id="UP001497623">
    <property type="component" value="Unassembled WGS sequence"/>
</dbReference>
<dbReference type="AlphaFoldDB" id="A0AAV2S634"/>
<dbReference type="PROSITE" id="PS00598">
    <property type="entry name" value="CHROMO_1"/>
    <property type="match status" value="1"/>
</dbReference>